<dbReference type="GO" id="GO:0016491">
    <property type="term" value="F:oxidoreductase activity"/>
    <property type="evidence" value="ECO:0007669"/>
    <property type="project" value="InterPro"/>
</dbReference>
<feature type="domain" description="ShKT" evidence="4">
    <location>
        <begin position="665"/>
        <end position="698"/>
    </location>
</feature>
<evidence type="ECO:0000256" key="2">
    <source>
        <dbReference type="PROSITE-ProRule" id="PRU01005"/>
    </source>
</evidence>
<dbReference type="AlphaFoldDB" id="A0A0N4XV59"/>
<dbReference type="Proteomes" id="UP000271162">
    <property type="component" value="Unassembled WGS sequence"/>
</dbReference>
<accession>A0A0N4XV59</accession>
<reference evidence="5 6" key="2">
    <citation type="submission" date="2018-11" db="EMBL/GenBank/DDBJ databases">
        <authorList>
            <consortium name="Pathogen Informatics"/>
        </authorList>
    </citation>
    <scope>NUCLEOTIDE SEQUENCE [LARGE SCALE GENOMIC DNA]</scope>
</reference>
<dbReference type="PROSITE" id="PS51670">
    <property type="entry name" value="SHKT"/>
    <property type="match status" value="4"/>
</dbReference>
<evidence type="ECO:0000313" key="7">
    <source>
        <dbReference type="WBParaSite" id="NBR_0000665601-mRNA-1"/>
    </source>
</evidence>
<feature type="domain" description="ShKT" evidence="4">
    <location>
        <begin position="591"/>
        <end position="625"/>
    </location>
</feature>
<dbReference type="InterPro" id="IPR003582">
    <property type="entry name" value="ShKT_dom"/>
</dbReference>
<proteinExistence type="predicted"/>
<feature type="region of interest" description="Disordered" evidence="3">
    <location>
        <begin position="751"/>
        <end position="792"/>
    </location>
</feature>
<evidence type="ECO:0000313" key="6">
    <source>
        <dbReference type="Proteomes" id="UP000271162"/>
    </source>
</evidence>
<dbReference type="InterPro" id="IPR002227">
    <property type="entry name" value="Tyrosinase_Cu-bd"/>
</dbReference>
<feature type="disulfide bond" evidence="2">
    <location>
        <begin position="591"/>
        <end position="625"/>
    </location>
</feature>
<protein>
    <submittedName>
        <fullName evidence="7">Tyrosinase_Cu-bd domain-containing protein</fullName>
    </submittedName>
</protein>
<dbReference type="SUPFAM" id="SSF48056">
    <property type="entry name" value="Di-copper centre-containing domain"/>
    <property type="match status" value="1"/>
</dbReference>
<name>A0A0N4XV59_NIPBR</name>
<gene>
    <name evidence="5" type="ORF">NBR_LOCUS6657</name>
</gene>
<dbReference type="WBParaSite" id="NBR_0000665601-mRNA-1">
    <property type="protein sequence ID" value="NBR_0000665601-mRNA-1"/>
    <property type="gene ID" value="NBR_0000665601"/>
</dbReference>
<sequence length="792" mass="87230">MNNFDLLLLFQRPVVKHEGKHLKKNNNDELTMLEMISSELELFRLTNLSYMVSFYHHREIEMKTLLLLSLLIDYSVAPNPCLFTDLNPGRQIKIDVPNLASTILTFPGIPTTSTGGITMADAISGALPSDRNQCLSIECACGFIQGASYDGRVCNLPDGGQMGQVVRREIRTLSPAELSLYRQAFLAVRTTMYRDLGIIHSDFNRSPGAHSGPNFLGWHREFLKRLELAMRTTPVTVGGRTTYPYANVFIPYWMSAMDNEIIRTQRISPENSILFSNTFMGSVISGAVRDGIFGNFVGSLGRVTQRNLDQWNGQVSLFSYAEVSDIINNQGVNDLLAATAGNQGCPNVPVNNIELVHGDVHVWVGADMQQITTSTNDPIFYNHHSFIDSIWEQWRQARQTRAQRESQWNTGPTSCYSSAHQFNAAMVPFTGLTNRVGLSNAYTDYLYTYAPYPSCNNGCGNSQFKNLTHNLTLMFHSDICGATHHEECACRVFDPVLSVLVLIGAQSDAPVIDKTPPGDETLDEVTSFPSVIPNVNRCQSSNFFKGCVNLHECCGSWAAEGNCDSNPQVMNTICPASCSKCIPKYNLADVCSDRHRLCEKYTLMGKCKTNQFWMAENCRKQCGMCVSMPHASAETANSATGEEGGATDGYGGGETASETPEGEMCVNSHTCCSRWASQGRCKSSKDVMDKICAASCSCKPTHDLAACEDVIDNCSEFNSLGLCSVDYFAENCKKTCSSCRSKSELAAMCDAKEMKPEEPSTGAEESPYKPPPSPSPRPIVKPLPTEESVCYR</sequence>
<keyword evidence="2" id="KW-1015">Disulfide bond</keyword>
<dbReference type="Pfam" id="PF01549">
    <property type="entry name" value="ShK"/>
    <property type="match status" value="4"/>
</dbReference>
<feature type="region of interest" description="Disordered" evidence="3">
    <location>
        <begin position="636"/>
        <end position="658"/>
    </location>
</feature>
<feature type="domain" description="ShKT" evidence="4">
    <location>
        <begin position="547"/>
        <end position="581"/>
    </location>
</feature>
<evidence type="ECO:0000259" key="4">
    <source>
        <dbReference type="PROSITE" id="PS51670"/>
    </source>
</evidence>
<dbReference type="EMBL" id="UYSL01019819">
    <property type="protein sequence ID" value="VDL70246.1"/>
    <property type="molecule type" value="Genomic_DNA"/>
</dbReference>
<dbReference type="PANTHER" id="PTHR11474">
    <property type="entry name" value="TYROSINASE FAMILY MEMBER"/>
    <property type="match status" value="1"/>
</dbReference>
<dbReference type="PRINTS" id="PR00092">
    <property type="entry name" value="TYROSINASE"/>
</dbReference>
<reference evidence="7" key="1">
    <citation type="submission" date="2016-04" db="UniProtKB">
        <authorList>
            <consortium name="WormBaseParasite"/>
        </authorList>
    </citation>
    <scope>IDENTIFICATION</scope>
</reference>
<organism evidence="7">
    <name type="scientific">Nippostrongylus brasiliensis</name>
    <name type="common">Rat hookworm</name>
    <dbReference type="NCBI Taxonomy" id="27835"/>
    <lineage>
        <taxon>Eukaryota</taxon>
        <taxon>Metazoa</taxon>
        <taxon>Ecdysozoa</taxon>
        <taxon>Nematoda</taxon>
        <taxon>Chromadorea</taxon>
        <taxon>Rhabditida</taxon>
        <taxon>Rhabditina</taxon>
        <taxon>Rhabditomorpha</taxon>
        <taxon>Strongyloidea</taxon>
        <taxon>Heligmosomidae</taxon>
        <taxon>Nippostrongylus</taxon>
    </lineage>
</organism>
<dbReference type="InterPro" id="IPR008922">
    <property type="entry name" value="Di-copper_centre_dom_sf"/>
</dbReference>
<dbReference type="InterPro" id="IPR050316">
    <property type="entry name" value="Tyrosinase/Hemocyanin"/>
</dbReference>
<dbReference type="GO" id="GO:0046872">
    <property type="term" value="F:metal ion binding"/>
    <property type="evidence" value="ECO:0007669"/>
    <property type="project" value="UniProtKB-KW"/>
</dbReference>
<keyword evidence="6" id="KW-1185">Reference proteome</keyword>
<feature type="disulfide bond" evidence="2">
    <location>
        <begin position="547"/>
        <end position="581"/>
    </location>
</feature>
<evidence type="ECO:0000313" key="5">
    <source>
        <dbReference type="EMBL" id="VDL70246.1"/>
    </source>
</evidence>
<dbReference type="SMART" id="SM00254">
    <property type="entry name" value="ShKT"/>
    <property type="match status" value="4"/>
</dbReference>
<comment type="caution">
    <text evidence="2">Lacks conserved residue(s) required for the propagation of feature annotation.</text>
</comment>
<dbReference type="Pfam" id="PF00264">
    <property type="entry name" value="Tyrosinase"/>
    <property type="match status" value="1"/>
</dbReference>
<dbReference type="PROSITE" id="PS00497">
    <property type="entry name" value="TYROSINASE_1"/>
    <property type="match status" value="1"/>
</dbReference>
<feature type="disulfide bond" evidence="2">
    <location>
        <begin position="714"/>
        <end position="732"/>
    </location>
</feature>
<feature type="compositionally biased region" description="Gly residues" evidence="3">
    <location>
        <begin position="642"/>
        <end position="654"/>
    </location>
</feature>
<dbReference type="PROSITE" id="PS00498">
    <property type="entry name" value="TYROSINASE_2"/>
    <property type="match status" value="1"/>
</dbReference>
<dbReference type="STRING" id="27835.A0A0N4XV59"/>
<keyword evidence="1" id="KW-0479">Metal-binding</keyword>
<feature type="disulfide bond" evidence="2">
    <location>
        <begin position="723"/>
        <end position="736"/>
    </location>
</feature>
<dbReference type="PANTHER" id="PTHR11474:SF21">
    <property type="entry name" value="SHKT DOMAIN-CONTAINING PROTEIN"/>
    <property type="match status" value="1"/>
</dbReference>
<feature type="compositionally biased region" description="Pro residues" evidence="3">
    <location>
        <begin position="768"/>
        <end position="781"/>
    </location>
</feature>
<dbReference type="Gene3D" id="1.10.1280.10">
    <property type="entry name" value="Di-copper center containing domain from catechol oxidase"/>
    <property type="match status" value="1"/>
</dbReference>
<evidence type="ECO:0000256" key="3">
    <source>
        <dbReference type="SAM" id="MobiDB-lite"/>
    </source>
</evidence>
<feature type="domain" description="ShKT" evidence="4">
    <location>
        <begin position="707"/>
        <end position="739"/>
    </location>
</feature>
<evidence type="ECO:0000256" key="1">
    <source>
        <dbReference type="ARBA" id="ARBA00022723"/>
    </source>
</evidence>